<protein>
    <submittedName>
        <fullName evidence="2">Uncharacterized protein</fullName>
    </submittedName>
</protein>
<dbReference type="AlphaFoldDB" id="X1R046"/>
<evidence type="ECO:0000256" key="1">
    <source>
        <dbReference type="SAM" id="MobiDB-lite"/>
    </source>
</evidence>
<feature type="compositionally biased region" description="Basic and acidic residues" evidence="1">
    <location>
        <begin position="1"/>
        <end position="25"/>
    </location>
</feature>
<sequence length="31" mass="3635">MSEDKKETIQNEDFQDHPEVLDLKKKLTGMS</sequence>
<name>X1R046_9ZZZZ</name>
<organism evidence="2">
    <name type="scientific">marine sediment metagenome</name>
    <dbReference type="NCBI Taxonomy" id="412755"/>
    <lineage>
        <taxon>unclassified sequences</taxon>
        <taxon>metagenomes</taxon>
        <taxon>ecological metagenomes</taxon>
    </lineage>
</organism>
<gene>
    <name evidence="2" type="ORF">S12H4_25389</name>
</gene>
<feature type="region of interest" description="Disordered" evidence="1">
    <location>
        <begin position="1"/>
        <end position="31"/>
    </location>
</feature>
<reference evidence="2" key="1">
    <citation type="journal article" date="2014" name="Front. Microbiol.">
        <title>High frequency of phylogenetically diverse reductive dehalogenase-homologous genes in deep subseafloor sedimentary metagenomes.</title>
        <authorList>
            <person name="Kawai M."/>
            <person name="Futagami T."/>
            <person name="Toyoda A."/>
            <person name="Takaki Y."/>
            <person name="Nishi S."/>
            <person name="Hori S."/>
            <person name="Arai W."/>
            <person name="Tsubouchi T."/>
            <person name="Morono Y."/>
            <person name="Uchiyama I."/>
            <person name="Ito T."/>
            <person name="Fujiyama A."/>
            <person name="Inagaki F."/>
            <person name="Takami H."/>
        </authorList>
    </citation>
    <scope>NUCLEOTIDE SEQUENCE</scope>
    <source>
        <strain evidence="2">Expedition CK06-06</strain>
    </source>
</reference>
<comment type="caution">
    <text evidence="2">The sequence shown here is derived from an EMBL/GenBank/DDBJ whole genome shotgun (WGS) entry which is preliminary data.</text>
</comment>
<dbReference type="EMBL" id="BARW01014213">
    <property type="protein sequence ID" value="GAI73918.1"/>
    <property type="molecule type" value="Genomic_DNA"/>
</dbReference>
<feature type="non-terminal residue" evidence="2">
    <location>
        <position position="31"/>
    </location>
</feature>
<accession>X1R046</accession>
<proteinExistence type="predicted"/>
<evidence type="ECO:0000313" key="2">
    <source>
        <dbReference type="EMBL" id="GAI73918.1"/>
    </source>
</evidence>